<keyword evidence="2" id="KW-1185">Reference proteome</keyword>
<organism evidence="1 2">
    <name type="scientific">Niveomyces insectorum RCEF 264</name>
    <dbReference type="NCBI Taxonomy" id="1081102"/>
    <lineage>
        <taxon>Eukaryota</taxon>
        <taxon>Fungi</taxon>
        <taxon>Dikarya</taxon>
        <taxon>Ascomycota</taxon>
        <taxon>Pezizomycotina</taxon>
        <taxon>Sordariomycetes</taxon>
        <taxon>Hypocreomycetidae</taxon>
        <taxon>Hypocreales</taxon>
        <taxon>Cordycipitaceae</taxon>
        <taxon>Niveomyces</taxon>
    </lineage>
</organism>
<gene>
    <name evidence="1" type="ORF">SPI_05860</name>
</gene>
<accession>A0A167SIU0</accession>
<evidence type="ECO:0000313" key="2">
    <source>
        <dbReference type="Proteomes" id="UP000076874"/>
    </source>
</evidence>
<name>A0A167SIU0_9HYPO</name>
<sequence length="77" mass="8032">MTSKLQEATPYWPPTVSGPGLVGGIIGFVSLQTVQVAGQAVKISADVACGHLRHQQGVVAKLPGLSVEFFDQKSGKI</sequence>
<dbReference type="AlphaFoldDB" id="A0A167SIU0"/>
<dbReference type="Proteomes" id="UP000076874">
    <property type="component" value="Unassembled WGS sequence"/>
</dbReference>
<proteinExistence type="predicted"/>
<protein>
    <submittedName>
        <fullName evidence="1">Uncharacterized protein</fullName>
    </submittedName>
</protein>
<reference evidence="1 2" key="1">
    <citation type="journal article" date="2016" name="Genome Biol. Evol.">
        <title>Divergent and convergent evolution of fungal pathogenicity.</title>
        <authorList>
            <person name="Shang Y."/>
            <person name="Xiao G."/>
            <person name="Zheng P."/>
            <person name="Cen K."/>
            <person name="Zhan S."/>
            <person name="Wang C."/>
        </authorList>
    </citation>
    <scope>NUCLEOTIDE SEQUENCE [LARGE SCALE GENOMIC DNA]</scope>
    <source>
        <strain evidence="1 2">RCEF 264</strain>
    </source>
</reference>
<evidence type="ECO:0000313" key="1">
    <source>
        <dbReference type="EMBL" id="OAA59662.1"/>
    </source>
</evidence>
<dbReference type="EMBL" id="AZHD01000010">
    <property type="protein sequence ID" value="OAA59662.1"/>
    <property type="molecule type" value="Genomic_DNA"/>
</dbReference>
<comment type="caution">
    <text evidence="1">The sequence shown here is derived from an EMBL/GenBank/DDBJ whole genome shotgun (WGS) entry which is preliminary data.</text>
</comment>